<dbReference type="InterPro" id="IPR042003">
    <property type="entry name" value="Sortase_E"/>
</dbReference>
<reference evidence="3 4" key="1">
    <citation type="submission" date="2017-09" db="EMBL/GenBank/DDBJ databases">
        <title>Depth-based differentiation of microbial function through sediment-hosted aquifers and enrichment of novel symbionts in the deep terrestrial subsurface.</title>
        <authorList>
            <person name="Probst A.J."/>
            <person name="Ladd B."/>
            <person name="Jarett J.K."/>
            <person name="Geller-Mcgrath D.E."/>
            <person name="Sieber C.M."/>
            <person name="Emerson J.B."/>
            <person name="Anantharaman K."/>
            <person name="Thomas B.C."/>
            <person name="Malmstrom R."/>
            <person name="Stieglmeier M."/>
            <person name="Klingl A."/>
            <person name="Woyke T."/>
            <person name="Ryan C.M."/>
            <person name="Banfield J.F."/>
        </authorList>
    </citation>
    <scope>NUCLEOTIDE SEQUENCE [LARGE SCALE GENOMIC DNA]</scope>
    <source>
        <strain evidence="3">CG23_combo_of_CG06-09_8_20_14_all_36_12</strain>
    </source>
</reference>
<dbReference type="Gene3D" id="2.40.260.10">
    <property type="entry name" value="Sortase"/>
    <property type="match status" value="1"/>
</dbReference>
<evidence type="ECO:0000313" key="4">
    <source>
        <dbReference type="Proteomes" id="UP000228681"/>
    </source>
</evidence>
<keyword evidence="2" id="KW-0472">Membrane</keyword>
<dbReference type="GO" id="GO:0016787">
    <property type="term" value="F:hydrolase activity"/>
    <property type="evidence" value="ECO:0007669"/>
    <property type="project" value="UniProtKB-KW"/>
</dbReference>
<dbReference type="InterPro" id="IPR023365">
    <property type="entry name" value="Sortase_dom-sf"/>
</dbReference>
<protein>
    <recommendedName>
        <fullName evidence="5">Sortase</fullName>
    </recommendedName>
</protein>
<feature type="transmembrane region" description="Helical" evidence="2">
    <location>
        <begin position="7"/>
        <end position="27"/>
    </location>
</feature>
<comment type="caution">
    <text evidence="3">The sequence shown here is derived from an EMBL/GenBank/DDBJ whole genome shotgun (WGS) entry which is preliminary data.</text>
</comment>
<name>A0A2G9Z0M6_9BACT</name>
<keyword evidence="1" id="KW-0378">Hydrolase</keyword>
<evidence type="ECO:0000256" key="1">
    <source>
        <dbReference type="ARBA" id="ARBA00022801"/>
    </source>
</evidence>
<keyword evidence="2" id="KW-1133">Transmembrane helix</keyword>
<evidence type="ECO:0000256" key="2">
    <source>
        <dbReference type="SAM" id="Phobius"/>
    </source>
</evidence>
<dbReference type="CDD" id="cd05830">
    <property type="entry name" value="Sortase_E"/>
    <property type="match status" value="1"/>
</dbReference>
<proteinExistence type="predicted"/>
<dbReference type="Pfam" id="PF04203">
    <property type="entry name" value="Sortase"/>
    <property type="match status" value="1"/>
</dbReference>
<gene>
    <name evidence="3" type="ORF">COX34_00885</name>
</gene>
<dbReference type="EMBL" id="PCRS01000014">
    <property type="protein sequence ID" value="PIP25038.1"/>
    <property type="molecule type" value="Genomic_DNA"/>
</dbReference>
<dbReference type="InterPro" id="IPR005754">
    <property type="entry name" value="Sortase"/>
</dbReference>
<evidence type="ECO:0000313" key="3">
    <source>
        <dbReference type="EMBL" id="PIP25038.1"/>
    </source>
</evidence>
<dbReference type="AlphaFoldDB" id="A0A2G9Z0M6"/>
<keyword evidence="2" id="KW-0812">Transmembrane</keyword>
<sequence>MRNISKFIRIFFFFSLFILIVVNWNWVKGIFDYKTIYSEVYNSLKWKITQEKGKDLAIKVPEVELSEPKYEPKQTEKPDSVEIPKIGITAPLVLIESAANKDITAALKKGVVHYSQSVLPGEEGQTVILGHSAPSGWPKINYDWVFSRLNELVPGDEVIINYQNREYRYLMTKKYFLKPGQDIPGGDLTNSENMLILISCWPPGTNIKRIAVEAQLAI</sequence>
<evidence type="ECO:0008006" key="5">
    <source>
        <dbReference type="Google" id="ProtNLM"/>
    </source>
</evidence>
<organism evidence="3 4">
    <name type="scientific">Candidatus Nealsonbacteria bacterium CG23_combo_of_CG06-09_8_20_14_all_36_12</name>
    <dbReference type="NCBI Taxonomy" id="1974718"/>
    <lineage>
        <taxon>Bacteria</taxon>
        <taxon>Candidatus Nealsoniibacteriota</taxon>
    </lineage>
</organism>
<dbReference type="Proteomes" id="UP000228681">
    <property type="component" value="Unassembled WGS sequence"/>
</dbReference>
<dbReference type="SUPFAM" id="SSF63817">
    <property type="entry name" value="Sortase"/>
    <property type="match status" value="1"/>
</dbReference>
<dbReference type="NCBIfam" id="TIGR01076">
    <property type="entry name" value="sortase_fam"/>
    <property type="match status" value="1"/>
</dbReference>
<accession>A0A2G9Z0M6</accession>